<dbReference type="SUPFAM" id="SSF53448">
    <property type="entry name" value="Nucleotide-diphospho-sugar transferases"/>
    <property type="match status" value="1"/>
</dbReference>
<sequence>MNPKFSICIPTYQNHTMLCQLLKSIDENTVMEYEIVLNDNSFEPLGYPKAINDCIKRARGEYIVLLNDDTIVESLWLEQMYSKLISDEKIGVVGADQVRNDNWGERMVAFWCVLIPKKIIDEIGLLDERFGIGTYEDNDYCKRLVNAGYKITATHAPITHKGTQTFNRIKPMSSVISENKKTYAKKWGLN</sequence>
<dbReference type="AlphaFoldDB" id="A0A6H1ZPV4"/>
<feature type="domain" description="Glycosyltransferase 2-like" evidence="4">
    <location>
        <begin position="45"/>
        <end position="109"/>
    </location>
</feature>
<evidence type="ECO:0000256" key="2">
    <source>
        <dbReference type="ARBA" id="ARBA00022676"/>
    </source>
</evidence>
<keyword evidence="3 5" id="KW-0808">Transferase</keyword>
<dbReference type="InterPro" id="IPR001173">
    <property type="entry name" value="Glyco_trans_2-like"/>
</dbReference>
<evidence type="ECO:0000256" key="3">
    <source>
        <dbReference type="ARBA" id="ARBA00022679"/>
    </source>
</evidence>
<gene>
    <name evidence="5" type="ORF">TM448A01271_0018</name>
    <name evidence="6" type="ORF">TM448B01062_0005</name>
</gene>
<evidence type="ECO:0000256" key="1">
    <source>
        <dbReference type="ARBA" id="ARBA00006739"/>
    </source>
</evidence>
<dbReference type="InterPro" id="IPR029044">
    <property type="entry name" value="Nucleotide-diphossugar_trans"/>
</dbReference>
<dbReference type="EMBL" id="MT144696">
    <property type="protein sequence ID" value="QJH97660.1"/>
    <property type="molecule type" value="Genomic_DNA"/>
</dbReference>
<organism evidence="5">
    <name type="scientific">viral metagenome</name>
    <dbReference type="NCBI Taxonomy" id="1070528"/>
    <lineage>
        <taxon>unclassified sequences</taxon>
        <taxon>metagenomes</taxon>
        <taxon>organismal metagenomes</taxon>
    </lineage>
</organism>
<evidence type="ECO:0000313" key="6">
    <source>
        <dbReference type="EMBL" id="QJH97660.1"/>
    </source>
</evidence>
<evidence type="ECO:0000259" key="4">
    <source>
        <dbReference type="Pfam" id="PF00535"/>
    </source>
</evidence>
<dbReference type="PANTHER" id="PTHR43179:SF12">
    <property type="entry name" value="GALACTOFURANOSYLTRANSFERASE GLFT2"/>
    <property type="match status" value="1"/>
</dbReference>
<reference evidence="5" key="1">
    <citation type="submission" date="2020-03" db="EMBL/GenBank/DDBJ databases">
        <title>The deep terrestrial virosphere.</title>
        <authorList>
            <person name="Holmfeldt K."/>
            <person name="Nilsson E."/>
            <person name="Simone D."/>
            <person name="Lopez-Fernandez M."/>
            <person name="Wu X."/>
            <person name="de Brujin I."/>
            <person name="Lundin D."/>
            <person name="Andersson A."/>
            <person name="Bertilsson S."/>
            <person name="Dopson M."/>
        </authorList>
    </citation>
    <scope>NUCLEOTIDE SEQUENCE</scope>
    <source>
        <strain evidence="5">TM448A01271</strain>
        <strain evidence="6">TM448B01062</strain>
    </source>
</reference>
<dbReference type="Gene3D" id="3.90.550.10">
    <property type="entry name" value="Spore Coat Polysaccharide Biosynthesis Protein SpsA, Chain A"/>
    <property type="match status" value="1"/>
</dbReference>
<evidence type="ECO:0000313" key="5">
    <source>
        <dbReference type="EMBL" id="QJA49230.1"/>
    </source>
</evidence>
<dbReference type="PANTHER" id="PTHR43179">
    <property type="entry name" value="RHAMNOSYLTRANSFERASE WBBL"/>
    <property type="match status" value="1"/>
</dbReference>
<dbReference type="GO" id="GO:0016757">
    <property type="term" value="F:glycosyltransferase activity"/>
    <property type="evidence" value="ECO:0007669"/>
    <property type="project" value="UniProtKB-KW"/>
</dbReference>
<name>A0A6H1ZPV4_9ZZZZ</name>
<proteinExistence type="inferred from homology"/>
<dbReference type="EMBL" id="MT144125">
    <property type="protein sequence ID" value="QJA49230.1"/>
    <property type="molecule type" value="Genomic_DNA"/>
</dbReference>
<accession>A0A6H1ZPV4</accession>
<protein>
    <submittedName>
        <fullName evidence="5">Putative glycosyltransferase</fullName>
    </submittedName>
</protein>
<keyword evidence="2" id="KW-0328">Glycosyltransferase</keyword>
<comment type="similarity">
    <text evidence="1">Belongs to the glycosyltransferase 2 family.</text>
</comment>
<dbReference type="Pfam" id="PF00535">
    <property type="entry name" value="Glycos_transf_2"/>
    <property type="match status" value="1"/>
</dbReference>